<sequence>MKQGKRPVRKEKELLTSRRLNSMNWLVERRLKSSVVFLHKESGNLKEIYY</sequence>
<reference evidence="2 3" key="1">
    <citation type="submission" date="2013-06" db="EMBL/GenBank/DDBJ databases">
        <authorList>
            <person name="Weinstock G."/>
            <person name="Sodergren E."/>
            <person name="Lobos E.A."/>
            <person name="Fulton L."/>
            <person name="Fulton R."/>
            <person name="Courtney L."/>
            <person name="Fronick C."/>
            <person name="O'Laughlin M."/>
            <person name="Godfrey J."/>
            <person name="Wilson R.M."/>
            <person name="Miner T."/>
            <person name="Farmer C."/>
            <person name="Delehaunty K."/>
            <person name="Cordes M."/>
            <person name="Minx P."/>
            <person name="Tomlinson C."/>
            <person name="Chen J."/>
            <person name="Wollam A."/>
            <person name="Pepin K.H."/>
            <person name="Bhonagiri V."/>
            <person name="Zhang X."/>
            <person name="Warren W."/>
            <person name="Mitreva M."/>
            <person name="Mardis E.R."/>
            <person name="Wilson R.K."/>
        </authorList>
    </citation>
    <scope>NUCLEOTIDE SEQUENCE [LARGE SCALE GENOMIC DNA]</scope>
    <source>
        <strain evidence="2 3">RP2S-4</strain>
    </source>
</reference>
<name>A0ABC9TIM6_ENTFL</name>
<proteinExistence type="predicted"/>
<dbReference type="EMBL" id="ATIR01000061">
    <property type="protein sequence ID" value="EPI07498.1"/>
    <property type="molecule type" value="Genomic_DNA"/>
</dbReference>
<organism evidence="2 3">
    <name type="scientific">Enterococcus faecalis RP2S-4</name>
    <dbReference type="NCBI Taxonomy" id="1244145"/>
    <lineage>
        <taxon>Bacteria</taxon>
        <taxon>Bacillati</taxon>
        <taxon>Bacillota</taxon>
        <taxon>Bacilli</taxon>
        <taxon>Lactobacillales</taxon>
        <taxon>Enterococcaceae</taxon>
        <taxon>Enterococcus</taxon>
    </lineage>
</organism>
<gene>
    <name evidence="2" type="ORF">D358_01952</name>
</gene>
<dbReference type="RefSeq" id="WP_016627451.1">
    <property type="nucleotide sequence ID" value="NZ_KE351812.1"/>
</dbReference>
<feature type="domain" description="DUF6906" evidence="1">
    <location>
        <begin position="1"/>
        <end position="49"/>
    </location>
</feature>
<evidence type="ECO:0000313" key="2">
    <source>
        <dbReference type="EMBL" id="EPI07498.1"/>
    </source>
</evidence>
<dbReference type="Pfam" id="PF21847">
    <property type="entry name" value="DUF6906"/>
    <property type="match status" value="1"/>
</dbReference>
<comment type="caution">
    <text evidence="2">The sequence shown here is derived from an EMBL/GenBank/DDBJ whole genome shotgun (WGS) entry which is preliminary data.</text>
</comment>
<dbReference type="AlphaFoldDB" id="A0ABC9TIM6"/>
<dbReference type="Proteomes" id="UP000015750">
    <property type="component" value="Unassembled WGS sequence"/>
</dbReference>
<protein>
    <recommendedName>
        <fullName evidence="1">DUF6906 domain-containing protein</fullName>
    </recommendedName>
</protein>
<evidence type="ECO:0000313" key="3">
    <source>
        <dbReference type="Proteomes" id="UP000015750"/>
    </source>
</evidence>
<dbReference type="InterPro" id="IPR054201">
    <property type="entry name" value="DUF6906"/>
</dbReference>
<accession>A0ABC9TIM6</accession>
<evidence type="ECO:0000259" key="1">
    <source>
        <dbReference type="Pfam" id="PF21847"/>
    </source>
</evidence>